<organism evidence="2">
    <name type="scientific">uncultured Desulfobacterium sp</name>
    <dbReference type="NCBI Taxonomy" id="201089"/>
    <lineage>
        <taxon>Bacteria</taxon>
        <taxon>Pseudomonadati</taxon>
        <taxon>Thermodesulfobacteriota</taxon>
        <taxon>Desulfobacteria</taxon>
        <taxon>Desulfobacterales</taxon>
        <taxon>Desulfobacteriaceae</taxon>
        <taxon>Desulfobacterium</taxon>
        <taxon>environmental samples</taxon>
    </lineage>
</organism>
<dbReference type="InterPro" id="IPR007169">
    <property type="entry name" value="RemA-like"/>
</dbReference>
<dbReference type="Pfam" id="PF04025">
    <property type="entry name" value="RemA-like"/>
    <property type="match status" value="1"/>
</dbReference>
<evidence type="ECO:0000256" key="1">
    <source>
        <dbReference type="HAMAP-Rule" id="MF_01503"/>
    </source>
</evidence>
<dbReference type="AlphaFoldDB" id="A0A445MW28"/>
<comment type="similarity">
    <text evidence="1">Belongs to the RemA family.</text>
</comment>
<sequence length="93" mass="10403">MSPKLLNLGFGNSVVSNRVIAIIAPDAAPVKRLRDEAREEKRLIDATKGRRTRSLVITDSNHVILSAIQSETLAQRYSPNFTLAKDEIEEQEE</sequence>
<dbReference type="EMBL" id="OJIN01000104">
    <property type="protein sequence ID" value="SPD73744.1"/>
    <property type="molecule type" value="Genomic_DNA"/>
</dbReference>
<dbReference type="HAMAP" id="MF_01503">
    <property type="entry name" value="RemA"/>
    <property type="match status" value="1"/>
</dbReference>
<dbReference type="PANTHER" id="PTHR38449">
    <property type="entry name" value="REGULATORY PROTEIN TM_1690-RELATED"/>
    <property type="match status" value="1"/>
</dbReference>
<evidence type="ECO:0000313" key="2">
    <source>
        <dbReference type="EMBL" id="SPD73744.1"/>
    </source>
</evidence>
<dbReference type="NCBIfam" id="NF003315">
    <property type="entry name" value="PRK04323.1"/>
    <property type="match status" value="1"/>
</dbReference>
<proteinExistence type="inferred from homology"/>
<accession>A0A445MW28</accession>
<name>A0A445MW28_9BACT</name>
<dbReference type="PANTHER" id="PTHR38449:SF1">
    <property type="entry name" value="REGULATORY PROTEIN SSL2874-RELATED"/>
    <property type="match status" value="1"/>
</dbReference>
<protein>
    <recommendedName>
        <fullName evidence="1">Putative regulatory protein PITCH_A1920083</fullName>
    </recommendedName>
</protein>
<reference evidence="2" key="1">
    <citation type="submission" date="2018-01" db="EMBL/GenBank/DDBJ databases">
        <authorList>
            <person name="Regsiter A."/>
            <person name="William W."/>
        </authorList>
    </citation>
    <scope>NUCLEOTIDE SEQUENCE</scope>
    <source>
        <strain evidence="2">TRIP AH-1</strain>
    </source>
</reference>
<gene>
    <name evidence="2" type="ORF">PITCH_A1920083</name>
</gene>